<dbReference type="AlphaFoldDB" id="F2ANA6"/>
<dbReference type="PATRIC" id="fig|991778.3.peg.1233"/>
<evidence type="ECO:0000313" key="3">
    <source>
        <dbReference type="Proteomes" id="UP000006222"/>
    </source>
</evidence>
<feature type="signal peptide" evidence="1">
    <location>
        <begin position="1"/>
        <end position="22"/>
    </location>
</feature>
<dbReference type="SUPFAM" id="SSF48239">
    <property type="entry name" value="Terpenoid cyclases/Protein prenyltransferases"/>
    <property type="match status" value="1"/>
</dbReference>
<organism evidence="2 3">
    <name type="scientific">Rhodopirellula baltica WH47</name>
    <dbReference type="NCBI Taxonomy" id="991778"/>
    <lineage>
        <taxon>Bacteria</taxon>
        <taxon>Pseudomonadati</taxon>
        <taxon>Planctomycetota</taxon>
        <taxon>Planctomycetia</taxon>
        <taxon>Pirellulales</taxon>
        <taxon>Pirellulaceae</taxon>
        <taxon>Rhodopirellula</taxon>
    </lineage>
</organism>
<protein>
    <submittedName>
        <fullName evidence="2">Squalene-hopene cyclase</fullName>
    </submittedName>
</protein>
<evidence type="ECO:0000313" key="2">
    <source>
        <dbReference type="EMBL" id="EGF28846.1"/>
    </source>
</evidence>
<dbReference type="InterPro" id="IPR008930">
    <property type="entry name" value="Terpenoid_cyclase/PrenylTrfase"/>
</dbReference>
<evidence type="ECO:0000256" key="1">
    <source>
        <dbReference type="SAM" id="SignalP"/>
    </source>
</evidence>
<feature type="chain" id="PRO_5003279053" evidence="1">
    <location>
        <begin position="23"/>
        <end position="350"/>
    </location>
</feature>
<dbReference type="Gene3D" id="1.50.10.20">
    <property type="match status" value="1"/>
</dbReference>
<sequence>MTLQSRVAVLSALIWIGGVALADQPAWSQDANGSQETTRSIQLGLQYVRQAGERWIEKRGCVSCHQIPTLIWSHEAARQTESMVDSDQLGDWERWSTDVVNFVKPEQKTDLDHAATMASNIDTMTQLLLAIPPTNASSAPNATAWRSRFAEKLLEEQAADGSWRACGQLPAQRRPTKETTATTTAWTTLALLTEPVEFDPSTAIRFIDSIDEPESTEFLATRLLLAYEMNRRRPGQSPSHSSIQRWQAALMAHQNEDGGWGWKLADASDALGTGYALHALAIAGTESSVLDRAVSYLLATQEPNGRWKVPGTKASAKGKATPTANDWGSAWAVIALSRSMRHSTSVKHNE</sequence>
<dbReference type="CDD" id="cd00688">
    <property type="entry name" value="ISOPREN_C2_like"/>
    <property type="match status" value="1"/>
</dbReference>
<gene>
    <name evidence="2" type="ORF">RBWH47_04901</name>
</gene>
<name>F2ANA6_RHOBT</name>
<dbReference type="Proteomes" id="UP000006222">
    <property type="component" value="Unassembled WGS sequence"/>
</dbReference>
<reference evidence="2 3" key="1">
    <citation type="journal article" date="2013" name="Mar. Genomics">
        <title>Expression of sulfatases in Rhodopirellula baltica and the diversity of sulfatases in the genus Rhodopirellula.</title>
        <authorList>
            <person name="Wegner C.E."/>
            <person name="Richter-Heitmann T."/>
            <person name="Klindworth A."/>
            <person name="Klockow C."/>
            <person name="Richter M."/>
            <person name="Achstetter T."/>
            <person name="Glockner F.O."/>
            <person name="Harder J."/>
        </authorList>
    </citation>
    <scope>NUCLEOTIDE SEQUENCE [LARGE SCALE GENOMIC DNA]</scope>
    <source>
        <strain evidence="2 3">WH47</strain>
    </source>
</reference>
<proteinExistence type="predicted"/>
<keyword evidence="1" id="KW-0732">Signal</keyword>
<comment type="caution">
    <text evidence="2">The sequence shown here is derived from an EMBL/GenBank/DDBJ whole genome shotgun (WGS) entry which is preliminary data.</text>
</comment>
<dbReference type="EMBL" id="AFAR01000066">
    <property type="protein sequence ID" value="EGF28846.1"/>
    <property type="molecule type" value="Genomic_DNA"/>
</dbReference>
<accession>F2ANA6</accession>
<dbReference type="RefSeq" id="WP_007325123.1">
    <property type="nucleotide sequence ID" value="NZ_AFAR01000066.1"/>
</dbReference>